<dbReference type="Proteomes" id="UP000222824">
    <property type="component" value="Unassembled WGS sequence"/>
</dbReference>
<evidence type="ECO:0000256" key="3">
    <source>
        <dbReference type="ARBA" id="ARBA00022741"/>
    </source>
</evidence>
<keyword evidence="4" id="KW-0051">Antiviral defense</keyword>
<dbReference type="InterPro" id="IPR043519">
    <property type="entry name" value="NT_sf"/>
</dbReference>
<evidence type="ECO:0000256" key="4">
    <source>
        <dbReference type="ARBA" id="ARBA00023118"/>
    </source>
</evidence>
<gene>
    <name evidence="6" type="ORF">DJ69_12710</name>
</gene>
<organism evidence="6 7">
    <name type="scientific">Halorubrum persicum</name>
    <dbReference type="NCBI Taxonomy" id="1383844"/>
    <lineage>
        <taxon>Archaea</taxon>
        <taxon>Methanobacteriati</taxon>
        <taxon>Methanobacteriota</taxon>
        <taxon>Stenosarchaea group</taxon>
        <taxon>Halobacteria</taxon>
        <taxon>Halobacteriales</taxon>
        <taxon>Haloferacaceae</taxon>
        <taxon>Halorubrum</taxon>
    </lineage>
</organism>
<dbReference type="SUPFAM" id="SSF81301">
    <property type="entry name" value="Nucleotidyltransferase"/>
    <property type="match status" value="1"/>
</dbReference>
<evidence type="ECO:0000259" key="5">
    <source>
        <dbReference type="Pfam" id="PF26305"/>
    </source>
</evidence>
<keyword evidence="1" id="KW-0808">Transferase</keyword>
<dbReference type="Pfam" id="PF26305">
    <property type="entry name" value="CD_NTase_C"/>
    <property type="match status" value="1"/>
</dbReference>
<evidence type="ECO:0000256" key="2">
    <source>
        <dbReference type="ARBA" id="ARBA00022695"/>
    </source>
</evidence>
<name>A0A2G1WGX8_9EURY</name>
<keyword evidence="3" id="KW-0547">Nucleotide-binding</keyword>
<evidence type="ECO:0000313" key="7">
    <source>
        <dbReference type="Proteomes" id="UP000222824"/>
    </source>
</evidence>
<sequence length="276" mass="32447">MNRDRSALVQQTDINAFTVYAQGSYKNYTNTRGSSDLDLIVQLRSPWKRDLSDLTAEGRERYNDDNSPADYGYDDGFRDSVVQALRQFYRENRLKDPIDNSGKAIEISGRHNPLPIDVDVVAAQEYRIYHTYPEDGDPEYTEGMVFKPLVGDEWWVNFPKVHYENGNAKHDNFRETVRMFKNARGHYNDNHWFNLDTPSYYIECLIYNVPDHVLKTSDLTDRFDDVLSWFERDSIDLADFDQVSEMEALFGDENTQWNTDDAEEYIEKMRTMFDDL</sequence>
<feature type="domain" description="cGAS/DncV-like nucleotidyltransferase C-terminal helical" evidence="5">
    <location>
        <begin position="165"/>
        <end position="272"/>
    </location>
</feature>
<evidence type="ECO:0000256" key="1">
    <source>
        <dbReference type="ARBA" id="ARBA00022679"/>
    </source>
</evidence>
<dbReference type="EMBL" id="NHOA01000113">
    <property type="protein sequence ID" value="PHQ38258.1"/>
    <property type="molecule type" value="Genomic_DNA"/>
</dbReference>
<keyword evidence="2" id="KW-0548">Nucleotidyltransferase</keyword>
<keyword evidence="7" id="KW-1185">Reference proteome</keyword>
<protein>
    <recommendedName>
        <fullName evidence="5">cGAS/DncV-like nucleotidyltransferase C-terminal helical domain-containing protein</fullName>
    </recommendedName>
</protein>
<reference evidence="6 7" key="1">
    <citation type="journal article" date="2014" name="Front. Microbiol.">
        <title>Population and genomic analysis of the genus Halorubrum.</title>
        <authorList>
            <person name="Fullmer M.S."/>
            <person name="Soucy S.M."/>
            <person name="Swithers K.S."/>
            <person name="Makkay A.M."/>
            <person name="Wheeler R."/>
            <person name="Ventosa A."/>
            <person name="Gogarten J.P."/>
            <person name="Papke R.T."/>
        </authorList>
    </citation>
    <scope>NUCLEOTIDE SEQUENCE [LARGE SCALE GENOMIC DNA]</scope>
    <source>
        <strain evidence="6 7">C49</strain>
    </source>
</reference>
<proteinExistence type="predicted"/>
<accession>A0A2G1WGX8</accession>
<comment type="caution">
    <text evidence="6">The sequence shown here is derived from an EMBL/GenBank/DDBJ whole genome shotgun (WGS) entry which is preliminary data.</text>
</comment>
<dbReference type="InterPro" id="IPR058909">
    <property type="entry name" value="CD_NTase_C"/>
</dbReference>
<dbReference type="AlphaFoldDB" id="A0A2G1WGX8"/>
<evidence type="ECO:0000313" key="6">
    <source>
        <dbReference type="EMBL" id="PHQ38258.1"/>
    </source>
</evidence>